<accession>A0A9Q5CP90</accession>
<evidence type="ECO:0000313" key="1">
    <source>
        <dbReference type="EMBL" id="NRV10850.1"/>
    </source>
</evidence>
<proteinExistence type="predicted"/>
<reference evidence="1" key="1">
    <citation type="submission" date="2020-05" db="EMBL/GenBank/DDBJ databases">
        <title>Genomic insights into acetone-butanol-ethanol (ABE) fermentation by sequencing solventogenic clostridia strains.</title>
        <authorList>
            <person name="Brown S."/>
        </authorList>
    </citation>
    <scope>NUCLEOTIDE SEQUENCE</scope>
    <source>
        <strain evidence="1">DJ126</strain>
    </source>
</reference>
<name>A0A9Q5CP90_CLOBE</name>
<sequence>MNYKYEYKSLEERESLITTHSNLFLVEEQNITDGNFLIFVDEETKNQLLVQQTIRGRVNTITAYASLDNNSVDSLENAIIEYETNLITGGIF</sequence>
<evidence type="ECO:0000313" key="2">
    <source>
        <dbReference type="Proteomes" id="UP000821656"/>
    </source>
</evidence>
<dbReference type="RefSeq" id="WP_077307964.1">
    <property type="nucleotide sequence ID" value="NZ_CP016090.1"/>
</dbReference>
<gene>
    <name evidence="1" type="ORF">DFH45_003813</name>
</gene>
<comment type="caution">
    <text evidence="1">The sequence shown here is derived from an EMBL/GenBank/DDBJ whole genome shotgun (WGS) entry which is preliminary data.</text>
</comment>
<dbReference type="Proteomes" id="UP000821656">
    <property type="component" value="Unassembled WGS sequence"/>
</dbReference>
<dbReference type="AlphaFoldDB" id="A0A9Q5CP90"/>
<protein>
    <submittedName>
        <fullName evidence="1">Uncharacterized protein</fullName>
    </submittedName>
</protein>
<organism evidence="1 2">
    <name type="scientific">Clostridium beijerinckii</name>
    <name type="common">Clostridium MP</name>
    <dbReference type="NCBI Taxonomy" id="1520"/>
    <lineage>
        <taxon>Bacteria</taxon>
        <taxon>Bacillati</taxon>
        <taxon>Bacillota</taxon>
        <taxon>Clostridia</taxon>
        <taxon>Eubacteriales</taxon>
        <taxon>Clostridiaceae</taxon>
        <taxon>Clostridium</taxon>
    </lineage>
</organism>
<dbReference type="EMBL" id="JABSXK010000001">
    <property type="protein sequence ID" value="NRV10850.1"/>
    <property type="molecule type" value="Genomic_DNA"/>
</dbReference>